<organism evidence="1 2">
    <name type="scientific">Candidatus Aramenus sulfurataquae</name>
    <dbReference type="NCBI Taxonomy" id="1326980"/>
    <lineage>
        <taxon>Archaea</taxon>
        <taxon>Thermoproteota</taxon>
        <taxon>Thermoprotei</taxon>
        <taxon>Sulfolobales</taxon>
        <taxon>Sulfolobaceae</taxon>
        <taxon>Candidatus Aramenus</taxon>
    </lineage>
</organism>
<dbReference type="Proteomes" id="UP000053480">
    <property type="component" value="Unassembled WGS sequence"/>
</dbReference>
<evidence type="ECO:0000313" key="2">
    <source>
        <dbReference type="Proteomes" id="UP000053480"/>
    </source>
</evidence>
<protein>
    <submittedName>
        <fullName evidence="1">Mut7-C RNAse domain-containing protein</fullName>
    </submittedName>
</protein>
<gene>
    <name evidence="1" type="ORF">TQ35_0000445</name>
</gene>
<sequence length="181" mass="21030">MQTQKFIVDAMLGKLARWLRILGYDTLYDSSYEDWKIIKTAEEQKRIIITRDRGLCNRAKKKGLECFMVNPDYDIANTLAQLARKYKIDLHVNVDATRCSECNGILLKVGDNKWQCSRCKKVYWKGRHWRTIEEILIKAQSRVESNEGSSDNRGTKPRGREKVSKDSQTSDNVKAEVNRQV</sequence>
<reference evidence="1" key="1">
    <citation type="submission" date="2024-07" db="EMBL/GenBank/DDBJ databases">
        <title>Metagenome and Metagenome-Assembled Genomes of Archaea from a hot spring from the geothermal field of Los Azufres, Mexico.</title>
        <authorList>
            <person name="Marin-Paredes R."/>
            <person name="Martinez-Romero E."/>
            <person name="Servin-Garciduenas L.E."/>
        </authorList>
    </citation>
    <scope>NUCLEOTIDE SEQUENCE</scope>
    <source>
        <strain evidence="1">AZ1-454</strain>
    </source>
</reference>
<name>A0ACC6TLE8_9CREN</name>
<dbReference type="EMBL" id="JZWS03000001">
    <property type="protein sequence ID" value="MEW9490680.1"/>
    <property type="molecule type" value="Genomic_DNA"/>
</dbReference>
<evidence type="ECO:0000313" key="1">
    <source>
        <dbReference type="EMBL" id="MEW9490680.1"/>
    </source>
</evidence>
<proteinExistence type="predicted"/>
<comment type="caution">
    <text evidence="1">The sequence shown here is derived from an EMBL/GenBank/DDBJ whole genome shotgun (WGS) entry which is preliminary data.</text>
</comment>
<accession>A0ACC6TLE8</accession>